<accession>A0A7D9JBL9</accession>
<dbReference type="GO" id="GO:0000077">
    <property type="term" value="P:DNA damage checkpoint signaling"/>
    <property type="evidence" value="ECO:0007669"/>
    <property type="project" value="InterPro"/>
</dbReference>
<dbReference type="GO" id="GO:0006281">
    <property type="term" value="P:DNA repair"/>
    <property type="evidence" value="ECO:0007669"/>
    <property type="project" value="TreeGrafter"/>
</dbReference>
<feature type="compositionally biased region" description="Polar residues" evidence="2">
    <location>
        <begin position="299"/>
        <end position="328"/>
    </location>
</feature>
<dbReference type="PANTHER" id="PTHR28594">
    <property type="entry name" value="ATR-INTERACTING PROTEIN"/>
    <property type="match status" value="1"/>
</dbReference>
<gene>
    <name evidence="3" type="ORF">PACLA_8A042810</name>
</gene>
<comment type="caution">
    <text evidence="3">The sequence shown here is derived from an EMBL/GenBank/DDBJ whole genome shotgun (WGS) entry which is preliminary data.</text>
</comment>
<dbReference type="AlphaFoldDB" id="A0A7D9JBL9"/>
<dbReference type="Proteomes" id="UP001152795">
    <property type="component" value="Unassembled WGS sequence"/>
</dbReference>
<organism evidence="3 4">
    <name type="scientific">Paramuricea clavata</name>
    <name type="common">Red gorgonian</name>
    <name type="synonym">Violescent sea-whip</name>
    <dbReference type="NCBI Taxonomy" id="317549"/>
    <lineage>
        <taxon>Eukaryota</taxon>
        <taxon>Metazoa</taxon>
        <taxon>Cnidaria</taxon>
        <taxon>Anthozoa</taxon>
        <taxon>Octocorallia</taxon>
        <taxon>Malacalcyonacea</taxon>
        <taxon>Plexauridae</taxon>
        <taxon>Paramuricea</taxon>
    </lineage>
</organism>
<feature type="compositionally biased region" description="Low complexity" evidence="2">
    <location>
        <begin position="198"/>
        <end position="214"/>
    </location>
</feature>
<evidence type="ECO:0000313" key="3">
    <source>
        <dbReference type="EMBL" id="CAB4025944.1"/>
    </source>
</evidence>
<evidence type="ECO:0000313" key="4">
    <source>
        <dbReference type="Proteomes" id="UP001152795"/>
    </source>
</evidence>
<reference evidence="3" key="1">
    <citation type="submission" date="2020-04" db="EMBL/GenBank/DDBJ databases">
        <authorList>
            <person name="Alioto T."/>
            <person name="Alioto T."/>
            <person name="Gomez Garrido J."/>
        </authorList>
    </citation>
    <scope>NUCLEOTIDE SEQUENCE</scope>
    <source>
        <strain evidence="3">A484AB</strain>
    </source>
</reference>
<proteinExistence type="predicted"/>
<feature type="coiled-coil region" evidence="1">
    <location>
        <begin position="96"/>
        <end position="194"/>
    </location>
</feature>
<protein>
    <submittedName>
        <fullName evidence="3">Uncharacterized protein</fullName>
    </submittedName>
</protein>
<dbReference type="PANTHER" id="PTHR28594:SF1">
    <property type="entry name" value="ATR-INTERACTING PROTEIN"/>
    <property type="match status" value="1"/>
</dbReference>
<dbReference type="InterPro" id="IPR033349">
    <property type="entry name" value="ATRIP"/>
</dbReference>
<evidence type="ECO:0000256" key="2">
    <source>
        <dbReference type="SAM" id="MobiDB-lite"/>
    </source>
</evidence>
<dbReference type="OrthoDB" id="6428926at2759"/>
<keyword evidence="1" id="KW-0175">Coiled coil</keyword>
<sequence>MDGLFNDFENDDITVEDFERLESEAWEKADVLEKNSGDKKTNNNIACLDVTKDRINTTTLNSSNEARSNPSQRTNQIQTGPKQQVADEFQVNYFNKQFQGTQMQQLANQLEEYKLKVEELENSLCMKDGQLKVVKQNLDARRREVTEKENTIVQLRKEQAEERSERNCKLSQEVKKLKTQLSFQKHELMKLETHKIQSQKVSNSQNVSNNDQNVPYSQKDAGPQKVSGSVKRKAEVATTSHGFDLDNSFHDSQMSGCKLPQGKVPRLEEMNDHGKVENVRGRQPKSRERKTSLVCRASTSNMDKPTGTKSLTSYKTNQSSLEKPNTAISLIKTRETTSLKPRETSAENRGSNNQLLEPKIVTPSEKKVCNLVKKLVLSHTCDSGLNDASPDFETMSLLTLLKYPLKHLPEVLKAHSVDANADQSLSQFPTWQTRAADSSDLATDEELDFDSGKYNLVSQGIFLLLGLSNLTEKNVDTLGVIHVLVFLELYITSYLLTKQRTDGHDSKAEARNLCEEGSTHGDSTSESEAQKTSFDEQEMILQTLQILKLLFYSTPDLVKCILDRTSPALFKEDDEVIVVYDSKKAETKEGLEEDENVQVFEENAVGSFRSMLLKNLQKLLVPLSDDKSSLLVCHAALEVVIAMTSLSDNTQLESVFILLNSGCLVDLLAKDDCTMSTVSLVMALITNFLPCKDVHKMLCSHTDDCILLKIYQCACDEEDDGGENWNKFLLQFFQFVMMVGFTHGDSVEFLLESDCQCSFEIIRCLVLVLYDKVKYLLDMVDIEQVISNESLPIVRTGLNLLVILCTHAHYSPDHKLHVEHEFTELIYKSMNLFKNIRPYMPELEALALQDLLDMENVDEIEWSSGSEDNGRDDDDEIIDMVFD</sequence>
<evidence type="ECO:0000256" key="1">
    <source>
        <dbReference type="SAM" id="Coils"/>
    </source>
</evidence>
<name>A0A7D9JBL9_PARCT</name>
<feature type="compositionally biased region" description="Basic and acidic residues" evidence="2">
    <location>
        <begin position="332"/>
        <end position="346"/>
    </location>
</feature>
<dbReference type="EMBL" id="CACRXK020013913">
    <property type="protein sequence ID" value="CAB4025944.1"/>
    <property type="molecule type" value="Genomic_DNA"/>
</dbReference>
<feature type="region of interest" description="Disordered" evidence="2">
    <location>
        <begin position="299"/>
        <end position="352"/>
    </location>
</feature>
<feature type="region of interest" description="Disordered" evidence="2">
    <location>
        <begin position="195"/>
        <end position="229"/>
    </location>
</feature>
<keyword evidence="4" id="KW-1185">Reference proteome</keyword>
<feature type="region of interest" description="Disordered" evidence="2">
    <location>
        <begin position="59"/>
        <end position="82"/>
    </location>
</feature>